<dbReference type="PANTHER" id="PTHR12526:SF630">
    <property type="entry name" value="GLYCOSYLTRANSFERASE"/>
    <property type="match status" value="1"/>
</dbReference>
<organism evidence="3 4">
    <name type="scientific">Sporolactobacillus putidus</name>
    <dbReference type="NCBI Taxonomy" id="492735"/>
    <lineage>
        <taxon>Bacteria</taxon>
        <taxon>Bacillati</taxon>
        <taxon>Bacillota</taxon>
        <taxon>Bacilli</taxon>
        <taxon>Bacillales</taxon>
        <taxon>Sporolactobacillaceae</taxon>
        <taxon>Sporolactobacillus</taxon>
    </lineage>
</organism>
<keyword evidence="4" id="KW-1185">Reference proteome</keyword>
<dbReference type="AlphaFoldDB" id="A0A917S3F7"/>
<dbReference type="InterPro" id="IPR028098">
    <property type="entry name" value="Glyco_trans_4-like_N"/>
</dbReference>
<feature type="domain" description="Glycosyltransferase subfamily 4-like N-terminal" evidence="2">
    <location>
        <begin position="9"/>
        <end position="166"/>
    </location>
</feature>
<proteinExistence type="predicted"/>
<sequence>MLGEVTGRGGMETVISDTVIGYNASVNNCMKVFVLGGSRDETWLERMGGRNYHLLCSAKESKVRRYLKCMVEAPSGIKAFEPDIILGADEKAVLYAKIISKFLNKKPEVGTWIHFSLTSISPFYKKVLKSADFHLAISEGLKKEYIENGLADESRIHLVYNPLNMDHSLMNRPLHQAHFIYVGRLIYDGQKRVSDLLRAVSQVVGDWKLTIIGDGEDKNRLVQFAADLGVGPKVSWLGWQDRPFECIKDASLLVLTSEYEGFGMVLVEAMARGIPCVSSNCPVGPSDIIKENENGWLYPIGDNKALAGLLNRIVAGKLELPDPSEVRQSVEKYDIGQFIERMNRVLEDEQKLQRTGR</sequence>
<dbReference type="SUPFAM" id="SSF53756">
    <property type="entry name" value="UDP-Glycosyltransferase/glycogen phosphorylase"/>
    <property type="match status" value="1"/>
</dbReference>
<evidence type="ECO:0000259" key="1">
    <source>
        <dbReference type="Pfam" id="PF00534"/>
    </source>
</evidence>
<dbReference type="CDD" id="cd03811">
    <property type="entry name" value="GT4_GT28_WabH-like"/>
    <property type="match status" value="1"/>
</dbReference>
<dbReference type="InterPro" id="IPR001296">
    <property type="entry name" value="Glyco_trans_1"/>
</dbReference>
<accession>A0A917S3F7</accession>
<evidence type="ECO:0000313" key="3">
    <source>
        <dbReference type="EMBL" id="GGL50612.1"/>
    </source>
</evidence>
<dbReference type="GO" id="GO:0016757">
    <property type="term" value="F:glycosyltransferase activity"/>
    <property type="evidence" value="ECO:0007669"/>
    <property type="project" value="InterPro"/>
</dbReference>
<reference evidence="3" key="2">
    <citation type="submission" date="2020-09" db="EMBL/GenBank/DDBJ databases">
        <authorList>
            <person name="Sun Q."/>
            <person name="Ohkuma M."/>
        </authorList>
    </citation>
    <scope>NUCLEOTIDE SEQUENCE</scope>
    <source>
        <strain evidence="3">JCM 15325</strain>
    </source>
</reference>
<feature type="domain" description="Glycosyl transferase family 1" evidence="1">
    <location>
        <begin position="176"/>
        <end position="317"/>
    </location>
</feature>
<dbReference type="Gene3D" id="3.40.50.2000">
    <property type="entry name" value="Glycogen Phosphorylase B"/>
    <property type="match status" value="2"/>
</dbReference>
<dbReference type="EMBL" id="BMOK01000004">
    <property type="protein sequence ID" value="GGL50612.1"/>
    <property type="molecule type" value="Genomic_DNA"/>
</dbReference>
<protein>
    <submittedName>
        <fullName evidence="3">Lipopolysaccharide 1,6-galactosyltransferase</fullName>
    </submittedName>
</protein>
<name>A0A917S3F7_9BACL</name>
<gene>
    <name evidence="3" type="primary">rfaB</name>
    <name evidence="3" type="ORF">GCM10007968_13570</name>
</gene>
<evidence type="ECO:0000313" key="4">
    <source>
        <dbReference type="Proteomes" id="UP000654670"/>
    </source>
</evidence>
<comment type="caution">
    <text evidence="3">The sequence shown here is derived from an EMBL/GenBank/DDBJ whole genome shotgun (WGS) entry which is preliminary data.</text>
</comment>
<dbReference type="Proteomes" id="UP000654670">
    <property type="component" value="Unassembled WGS sequence"/>
</dbReference>
<dbReference type="Pfam" id="PF00534">
    <property type="entry name" value="Glycos_transf_1"/>
    <property type="match status" value="1"/>
</dbReference>
<dbReference type="PANTHER" id="PTHR12526">
    <property type="entry name" value="GLYCOSYLTRANSFERASE"/>
    <property type="match status" value="1"/>
</dbReference>
<evidence type="ECO:0000259" key="2">
    <source>
        <dbReference type="Pfam" id="PF13439"/>
    </source>
</evidence>
<reference evidence="3" key="1">
    <citation type="journal article" date="2014" name="Int. J. Syst. Evol. Microbiol.">
        <title>Complete genome sequence of Corynebacterium casei LMG S-19264T (=DSM 44701T), isolated from a smear-ripened cheese.</title>
        <authorList>
            <consortium name="US DOE Joint Genome Institute (JGI-PGF)"/>
            <person name="Walter F."/>
            <person name="Albersmeier A."/>
            <person name="Kalinowski J."/>
            <person name="Ruckert C."/>
        </authorList>
    </citation>
    <scope>NUCLEOTIDE SEQUENCE</scope>
    <source>
        <strain evidence="3">JCM 15325</strain>
    </source>
</reference>
<dbReference type="Pfam" id="PF13439">
    <property type="entry name" value="Glyco_transf_4"/>
    <property type="match status" value="1"/>
</dbReference>